<evidence type="ECO:0000256" key="1">
    <source>
        <dbReference type="ARBA" id="ARBA00022884"/>
    </source>
</evidence>
<dbReference type="InterPro" id="IPR035926">
    <property type="entry name" value="NusB-like_sf"/>
</dbReference>
<sequence length="151" mass="17224">MEDKEDEFAVAGTGRNAMQRTAMTAIYDALTYISMGQEVDVEGIVSALFDDKPYQDCDYFVKACLIMAIKEYAPLVKMLNDHMNHWTFDRLNRVEQAILLLSCVHYLYVEPEVEKAVVINIAIKLSKAYLGDNDYKFVNAILDKVLVREDA</sequence>
<dbReference type="Proteomes" id="UP000824070">
    <property type="component" value="Unassembled WGS sequence"/>
</dbReference>
<dbReference type="EMBL" id="DVMV01000040">
    <property type="protein sequence ID" value="HIU45607.1"/>
    <property type="molecule type" value="Genomic_DNA"/>
</dbReference>
<proteinExistence type="predicted"/>
<name>A0A9D1S3V9_9FIRM</name>
<accession>A0A9D1S3V9</accession>
<reference evidence="3" key="2">
    <citation type="journal article" date="2021" name="PeerJ">
        <title>Extensive microbial diversity within the chicken gut microbiome revealed by metagenomics and culture.</title>
        <authorList>
            <person name="Gilroy R."/>
            <person name="Ravi A."/>
            <person name="Getino M."/>
            <person name="Pursley I."/>
            <person name="Horton D.L."/>
            <person name="Alikhan N.F."/>
            <person name="Baker D."/>
            <person name="Gharbi K."/>
            <person name="Hall N."/>
            <person name="Watson M."/>
            <person name="Adriaenssens E.M."/>
            <person name="Foster-Nyarko E."/>
            <person name="Jarju S."/>
            <person name="Secka A."/>
            <person name="Antonio M."/>
            <person name="Oren A."/>
            <person name="Chaudhuri R.R."/>
            <person name="La Ragione R."/>
            <person name="Hildebrand F."/>
            <person name="Pallen M.J."/>
        </authorList>
    </citation>
    <scope>NUCLEOTIDE SEQUENCE</scope>
    <source>
        <strain evidence="3">ChiGjej1B1-22543</strain>
    </source>
</reference>
<dbReference type="GO" id="GO:0003723">
    <property type="term" value="F:RNA binding"/>
    <property type="evidence" value="ECO:0007669"/>
    <property type="project" value="UniProtKB-KW"/>
</dbReference>
<evidence type="ECO:0000313" key="3">
    <source>
        <dbReference type="EMBL" id="HIU45607.1"/>
    </source>
</evidence>
<protein>
    <submittedName>
        <fullName evidence="3">Transcription antitermination protein NusB</fullName>
    </submittedName>
</protein>
<feature type="domain" description="NusB/RsmB/TIM44" evidence="2">
    <location>
        <begin position="49"/>
        <end position="145"/>
    </location>
</feature>
<dbReference type="Gene3D" id="1.10.940.10">
    <property type="entry name" value="NusB-like"/>
    <property type="match status" value="1"/>
</dbReference>
<evidence type="ECO:0000313" key="4">
    <source>
        <dbReference type="Proteomes" id="UP000824070"/>
    </source>
</evidence>
<reference evidence="3" key="1">
    <citation type="submission" date="2020-10" db="EMBL/GenBank/DDBJ databases">
        <authorList>
            <person name="Gilroy R."/>
        </authorList>
    </citation>
    <scope>NUCLEOTIDE SEQUENCE</scope>
    <source>
        <strain evidence="3">ChiGjej1B1-22543</strain>
    </source>
</reference>
<gene>
    <name evidence="3" type="ORF">IAC52_04850</name>
</gene>
<dbReference type="AlphaFoldDB" id="A0A9D1S3V9"/>
<evidence type="ECO:0000259" key="2">
    <source>
        <dbReference type="Pfam" id="PF01029"/>
    </source>
</evidence>
<dbReference type="GO" id="GO:0006355">
    <property type="term" value="P:regulation of DNA-templated transcription"/>
    <property type="evidence" value="ECO:0007669"/>
    <property type="project" value="InterPro"/>
</dbReference>
<dbReference type="InterPro" id="IPR006027">
    <property type="entry name" value="NusB_RsmB_TIM44"/>
</dbReference>
<dbReference type="Pfam" id="PF01029">
    <property type="entry name" value="NusB"/>
    <property type="match status" value="1"/>
</dbReference>
<dbReference type="SUPFAM" id="SSF48013">
    <property type="entry name" value="NusB-like"/>
    <property type="match status" value="1"/>
</dbReference>
<keyword evidence="1" id="KW-0694">RNA-binding</keyword>
<organism evidence="3 4">
    <name type="scientific">Candidatus Alloenteromonas pullicola</name>
    <dbReference type="NCBI Taxonomy" id="2840784"/>
    <lineage>
        <taxon>Bacteria</taxon>
        <taxon>Bacillati</taxon>
        <taxon>Bacillota</taxon>
        <taxon>Bacillota incertae sedis</taxon>
        <taxon>Candidatus Alloenteromonas</taxon>
    </lineage>
</organism>
<comment type="caution">
    <text evidence="3">The sequence shown here is derived from an EMBL/GenBank/DDBJ whole genome shotgun (WGS) entry which is preliminary data.</text>
</comment>